<organism evidence="10">
    <name type="scientific">Strongyloides stercoralis</name>
    <name type="common">Threadworm</name>
    <dbReference type="NCBI Taxonomy" id="6248"/>
    <lineage>
        <taxon>Eukaryota</taxon>
        <taxon>Metazoa</taxon>
        <taxon>Ecdysozoa</taxon>
        <taxon>Nematoda</taxon>
        <taxon>Chromadorea</taxon>
        <taxon>Rhabditida</taxon>
        <taxon>Tylenchina</taxon>
        <taxon>Panagrolaimomorpha</taxon>
        <taxon>Strongyloidoidea</taxon>
        <taxon>Strongyloididae</taxon>
        <taxon>Strongyloides</taxon>
    </lineage>
</organism>
<evidence type="ECO:0000256" key="2">
    <source>
        <dbReference type="ARBA" id="ARBA00008472"/>
    </source>
</evidence>
<dbReference type="GO" id="GO:0031966">
    <property type="term" value="C:mitochondrial membrane"/>
    <property type="evidence" value="ECO:0007669"/>
    <property type="project" value="UniProtKB-SubCell"/>
</dbReference>
<keyword evidence="9" id="KW-0830">Ubiquinone</keyword>
<evidence type="ECO:0000256" key="9">
    <source>
        <dbReference type="RuleBase" id="RU003640"/>
    </source>
</evidence>
<feature type="transmembrane region" description="Helical" evidence="9">
    <location>
        <begin position="84"/>
        <end position="104"/>
    </location>
</feature>
<gene>
    <name evidence="10" type="primary">ND3</name>
</gene>
<sequence length="111" mass="13577">MFVLFLVTLFSFLFVFFFYLFVCFASFFDFYFCKSTSFESGFMSVGLIQNSFSIHFFVIMIMFVVFDLEIVIFIGILISDLNSFVCFFFLFFFLFLFFYMEWYYGKLVWNF</sequence>
<dbReference type="EC" id="7.1.1.2" evidence="9"/>
<dbReference type="Gene3D" id="1.20.58.1610">
    <property type="entry name" value="NADH:ubiquinone/plastoquinone oxidoreductase, chain 3"/>
    <property type="match status" value="1"/>
</dbReference>
<dbReference type="RefSeq" id="YP_009186386.1">
    <property type="nucleotide sequence ID" value="NC_028624.1"/>
</dbReference>
<feature type="transmembrane region" description="Helical" evidence="9">
    <location>
        <begin position="52"/>
        <end position="77"/>
    </location>
</feature>
<evidence type="ECO:0000256" key="6">
    <source>
        <dbReference type="ARBA" id="ARBA00022989"/>
    </source>
</evidence>
<geneLocation type="mitochondrion" evidence="10"/>
<comment type="function">
    <text evidence="9">Core subunit of the mitochondrial membrane respiratory chain NADH dehydrogenase (Complex I) which catalyzes electron transfer from NADH through the respiratory chain, using ubiquinone as an electron acceptor. Essential for the catalytic activity of complex I.</text>
</comment>
<evidence type="ECO:0000256" key="1">
    <source>
        <dbReference type="ARBA" id="ARBA00004370"/>
    </source>
</evidence>
<keyword evidence="6 9" id="KW-1133">Transmembrane helix</keyword>
<keyword evidence="9" id="KW-0520">NAD</keyword>
<evidence type="ECO:0000313" key="10">
    <source>
        <dbReference type="EMBL" id="BAT21214.1"/>
    </source>
</evidence>
<comment type="similarity">
    <text evidence="2 9">Belongs to the complex I subunit 3 family.</text>
</comment>
<dbReference type="InterPro" id="IPR038430">
    <property type="entry name" value="NDAH_ubi_oxred_su3_sf"/>
</dbReference>
<keyword evidence="9 10" id="KW-0496">Mitochondrion</keyword>
<keyword evidence="9" id="KW-1278">Translocase</keyword>
<keyword evidence="9" id="KW-0679">Respiratory chain</keyword>
<comment type="subcellular location">
    <subcellularLocation>
        <location evidence="1">Membrane</location>
    </subcellularLocation>
    <subcellularLocation>
        <location evidence="9">Mitochondrion membrane</location>
        <topology evidence="9">Multi-pass membrane protein</topology>
    </subcellularLocation>
</comment>
<dbReference type="GeneID" id="26373712"/>
<keyword evidence="5 9" id="KW-0812">Transmembrane</keyword>
<dbReference type="AlphaFoldDB" id="A0A0S3M492"/>
<reference evidence="10" key="1">
    <citation type="submission" date="2015-04" db="EMBL/GenBank/DDBJ databases">
        <title>Genome, transcriptome and proteome adaptations to nematode parasitism in Strongyloides.</title>
        <authorList>
            <person name="Hunt V."/>
            <person name="Tsai I.J."/>
            <person name="Coghlan A."/>
            <person name="Reid A.J."/>
            <person name="Holroyd N."/>
            <person name="Foth B."/>
            <person name="Tracey A."/>
            <person name="Cotton J.A."/>
            <person name="Stanley E."/>
            <person name="Beasley H."/>
            <person name="Bennett H."/>
            <person name="Brooks K."/>
            <person name="Kikuchi T."/>
            <person name="Viney M."/>
            <person name="Berriman M."/>
        </authorList>
    </citation>
    <scope>NUCLEOTIDE SEQUENCE</scope>
    <source>
        <strain evidence="10">PV001</strain>
    </source>
</reference>
<evidence type="ECO:0000256" key="7">
    <source>
        <dbReference type="ARBA" id="ARBA00023136"/>
    </source>
</evidence>
<accession>A0A0S3M492</accession>
<protein>
    <recommendedName>
        <fullName evidence="3 9">NADH-ubiquinone oxidoreductase chain 3</fullName>
        <ecNumber evidence="9">7.1.1.2</ecNumber>
    </recommendedName>
</protein>
<feature type="transmembrane region" description="Helical" evidence="9">
    <location>
        <begin position="7"/>
        <end position="32"/>
    </location>
</feature>
<dbReference type="Pfam" id="PF00507">
    <property type="entry name" value="Oxidored_q4"/>
    <property type="match status" value="1"/>
</dbReference>
<dbReference type="GO" id="GO:0008137">
    <property type="term" value="F:NADH dehydrogenase (ubiquinone) activity"/>
    <property type="evidence" value="ECO:0007669"/>
    <property type="project" value="UniProtKB-UniRule"/>
</dbReference>
<dbReference type="EMBL" id="LC050212">
    <property type="protein sequence ID" value="BAT21214.1"/>
    <property type="molecule type" value="Genomic_DNA"/>
</dbReference>
<dbReference type="CTD" id="4537"/>
<comment type="catalytic activity">
    <reaction evidence="8 9">
        <text>a ubiquinone + NADH + 5 H(+)(in) = a ubiquinol + NAD(+) + 4 H(+)(out)</text>
        <dbReference type="Rhea" id="RHEA:29091"/>
        <dbReference type="Rhea" id="RHEA-COMP:9565"/>
        <dbReference type="Rhea" id="RHEA-COMP:9566"/>
        <dbReference type="ChEBI" id="CHEBI:15378"/>
        <dbReference type="ChEBI" id="CHEBI:16389"/>
        <dbReference type="ChEBI" id="CHEBI:17976"/>
        <dbReference type="ChEBI" id="CHEBI:57540"/>
        <dbReference type="ChEBI" id="CHEBI:57945"/>
        <dbReference type="EC" id="7.1.1.2"/>
    </reaction>
</comment>
<keyword evidence="9" id="KW-0249">Electron transport</keyword>
<name>A0A0S3M492_STRER</name>
<proteinExistence type="inferred from homology"/>
<evidence type="ECO:0000256" key="4">
    <source>
        <dbReference type="ARBA" id="ARBA00022448"/>
    </source>
</evidence>
<evidence type="ECO:0000256" key="5">
    <source>
        <dbReference type="ARBA" id="ARBA00022692"/>
    </source>
</evidence>
<keyword evidence="7 9" id="KW-0472">Membrane</keyword>
<evidence type="ECO:0000256" key="3">
    <source>
        <dbReference type="ARBA" id="ARBA00021007"/>
    </source>
</evidence>
<keyword evidence="4 9" id="KW-0813">Transport</keyword>
<evidence type="ECO:0000256" key="8">
    <source>
        <dbReference type="ARBA" id="ARBA00049551"/>
    </source>
</evidence>
<dbReference type="InterPro" id="IPR000440">
    <property type="entry name" value="NADH_UbQ/plastoQ_OxRdtase_su3"/>
</dbReference>